<feature type="non-terminal residue" evidence="1">
    <location>
        <position position="215"/>
    </location>
</feature>
<accession>A0A0P0XT50</accession>
<dbReference type="EMBL" id="AP014966">
    <property type="protein sequence ID" value="BAT10213.1"/>
    <property type="molecule type" value="Genomic_DNA"/>
</dbReference>
<reference evidence="2" key="1">
    <citation type="journal article" date="2005" name="Nature">
        <title>The map-based sequence of the rice genome.</title>
        <authorList>
            <consortium name="International rice genome sequencing project (IRGSP)"/>
            <person name="Matsumoto T."/>
            <person name="Wu J."/>
            <person name="Kanamori H."/>
            <person name="Katayose Y."/>
            <person name="Fujisawa M."/>
            <person name="Namiki N."/>
            <person name="Mizuno H."/>
            <person name="Yamamoto K."/>
            <person name="Antonio B.A."/>
            <person name="Baba T."/>
            <person name="Sakata K."/>
            <person name="Nagamura Y."/>
            <person name="Aoki H."/>
            <person name="Arikawa K."/>
            <person name="Arita K."/>
            <person name="Bito T."/>
            <person name="Chiden Y."/>
            <person name="Fujitsuka N."/>
            <person name="Fukunaka R."/>
            <person name="Hamada M."/>
            <person name="Harada C."/>
            <person name="Hayashi A."/>
            <person name="Hijishita S."/>
            <person name="Honda M."/>
            <person name="Hosokawa S."/>
            <person name="Ichikawa Y."/>
            <person name="Idonuma A."/>
            <person name="Iijima M."/>
            <person name="Ikeda M."/>
            <person name="Ikeno M."/>
            <person name="Ito K."/>
            <person name="Ito S."/>
            <person name="Ito T."/>
            <person name="Ito Y."/>
            <person name="Ito Y."/>
            <person name="Iwabuchi A."/>
            <person name="Kamiya K."/>
            <person name="Karasawa W."/>
            <person name="Kurita K."/>
            <person name="Katagiri S."/>
            <person name="Kikuta A."/>
            <person name="Kobayashi H."/>
            <person name="Kobayashi N."/>
            <person name="Machita K."/>
            <person name="Maehara T."/>
            <person name="Masukawa M."/>
            <person name="Mizubayashi T."/>
            <person name="Mukai Y."/>
            <person name="Nagasaki H."/>
            <person name="Nagata Y."/>
            <person name="Naito S."/>
            <person name="Nakashima M."/>
            <person name="Nakama Y."/>
            <person name="Nakamichi Y."/>
            <person name="Nakamura M."/>
            <person name="Meguro A."/>
            <person name="Negishi M."/>
            <person name="Ohta I."/>
            <person name="Ohta T."/>
            <person name="Okamoto M."/>
            <person name="Ono N."/>
            <person name="Saji S."/>
            <person name="Sakaguchi M."/>
            <person name="Sakai K."/>
            <person name="Shibata M."/>
            <person name="Shimokawa T."/>
            <person name="Song J."/>
            <person name="Takazaki Y."/>
            <person name="Terasawa K."/>
            <person name="Tsugane M."/>
            <person name="Tsuji K."/>
            <person name="Ueda S."/>
            <person name="Waki K."/>
            <person name="Yamagata H."/>
            <person name="Yamamoto M."/>
            <person name="Yamamoto S."/>
            <person name="Yamane H."/>
            <person name="Yoshiki S."/>
            <person name="Yoshihara R."/>
            <person name="Yukawa K."/>
            <person name="Zhong H."/>
            <person name="Yano M."/>
            <person name="Yuan Q."/>
            <person name="Ouyang S."/>
            <person name="Liu J."/>
            <person name="Jones K.M."/>
            <person name="Gansberger K."/>
            <person name="Moffat K."/>
            <person name="Hill J."/>
            <person name="Bera J."/>
            <person name="Fadrosh D."/>
            <person name="Jin S."/>
            <person name="Johri S."/>
            <person name="Kim M."/>
            <person name="Overton L."/>
            <person name="Reardon M."/>
            <person name="Tsitrin T."/>
            <person name="Vuong H."/>
            <person name="Weaver B."/>
            <person name="Ciecko A."/>
            <person name="Tallon L."/>
            <person name="Jackson J."/>
            <person name="Pai G."/>
            <person name="Aken S.V."/>
            <person name="Utterback T."/>
            <person name="Reidmuller S."/>
            <person name="Feldblyum T."/>
            <person name="Hsiao J."/>
            <person name="Zismann V."/>
            <person name="Iobst S."/>
            <person name="de Vazeille A.R."/>
            <person name="Buell C.R."/>
            <person name="Ying K."/>
            <person name="Li Y."/>
            <person name="Lu T."/>
            <person name="Huang Y."/>
            <person name="Zhao Q."/>
            <person name="Feng Q."/>
            <person name="Zhang L."/>
            <person name="Zhu J."/>
            <person name="Weng Q."/>
            <person name="Mu J."/>
            <person name="Lu Y."/>
            <person name="Fan D."/>
            <person name="Liu Y."/>
            <person name="Guan J."/>
            <person name="Zhang Y."/>
            <person name="Yu S."/>
            <person name="Liu X."/>
            <person name="Zhang Y."/>
            <person name="Hong G."/>
            <person name="Han B."/>
            <person name="Choisne N."/>
            <person name="Demange N."/>
            <person name="Orjeda G."/>
            <person name="Samain S."/>
            <person name="Cattolico L."/>
            <person name="Pelletier E."/>
            <person name="Couloux A."/>
            <person name="Segurens B."/>
            <person name="Wincker P."/>
            <person name="D'Hont A."/>
            <person name="Scarpelli C."/>
            <person name="Weissenbach J."/>
            <person name="Salanoubat M."/>
            <person name="Quetier F."/>
            <person name="Yu Y."/>
            <person name="Kim H.R."/>
            <person name="Rambo T."/>
            <person name="Currie J."/>
            <person name="Collura K."/>
            <person name="Luo M."/>
            <person name="Yang T."/>
            <person name="Ammiraju J.S.S."/>
            <person name="Engler F."/>
            <person name="Soderlund C."/>
            <person name="Wing R.A."/>
            <person name="Palmer L.E."/>
            <person name="de la Bastide M."/>
            <person name="Spiegel L."/>
            <person name="Nascimento L."/>
            <person name="Zutavern T."/>
            <person name="O'Shaughnessy A."/>
            <person name="Dike S."/>
            <person name="Dedhia N."/>
            <person name="Preston R."/>
            <person name="Balija V."/>
            <person name="McCombie W.R."/>
            <person name="Chow T."/>
            <person name="Chen H."/>
            <person name="Chung M."/>
            <person name="Chen C."/>
            <person name="Shaw J."/>
            <person name="Wu H."/>
            <person name="Hsiao K."/>
            <person name="Chao Y."/>
            <person name="Chu M."/>
            <person name="Cheng C."/>
            <person name="Hour A."/>
            <person name="Lee P."/>
            <person name="Lin S."/>
            <person name="Lin Y."/>
            <person name="Liou J."/>
            <person name="Liu S."/>
            <person name="Hsing Y."/>
            <person name="Raghuvanshi S."/>
            <person name="Mohanty A."/>
            <person name="Bharti A.K."/>
            <person name="Gaur A."/>
            <person name="Gupta V."/>
            <person name="Kumar D."/>
            <person name="Ravi V."/>
            <person name="Vij S."/>
            <person name="Kapur A."/>
            <person name="Khurana P."/>
            <person name="Khurana P."/>
            <person name="Khurana J.P."/>
            <person name="Tyagi A.K."/>
            <person name="Gaikwad K."/>
            <person name="Singh A."/>
            <person name="Dalal V."/>
            <person name="Srivastava S."/>
            <person name="Dixit A."/>
            <person name="Pal A.K."/>
            <person name="Ghazi I.A."/>
            <person name="Yadav M."/>
            <person name="Pandit A."/>
            <person name="Bhargava A."/>
            <person name="Sureshbabu K."/>
            <person name="Batra K."/>
            <person name="Sharma T.R."/>
            <person name="Mohapatra T."/>
            <person name="Singh N.K."/>
            <person name="Messing J."/>
            <person name="Nelson A.B."/>
            <person name="Fuks G."/>
            <person name="Kavchok S."/>
            <person name="Keizer G."/>
            <person name="Linton E."/>
            <person name="Llaca V."/>
            <person name="Song R."/>
            <person name="Tanyolac B."/>
            <person name="Young S."/>
            <person name="Ho-Il K."/>
            <person name="Hahn J.H."/>
            <person name="Sangsakoo G."/>
            <person name="Vanavichit A."/>
            <person name="de Mattos Luiz.A.T."/>
            <person name="Zimmer P.D."/>
            <person name="Malone G."/>
            <person name="Dellagostin O."/>
            <person name="de Oliveira A.C."/>
            <person name="Bevan M."/>
            <person name="Bancroft I."/>
            <person name="Minx P."/>
            <person name="Cordum H."/>
            <person name="Wilson R."/>
            <person name="Cheng Z."/>
            <person name="Jin W."/>
            <person name="Jiang J."/>
            <person name="Leong S.A."/>
            <person name="Iwama H."/>
            <person name="Gojobori T."/>
            <person name="Itoh T."/>
            <person name="Niimura Y."/>
            <person name="Fujii Y."/>
            <person name="Habara T."/>
            <person name="Sakai H."/>
            <person name="Sato Y."/>
            <person name="Wilson G."/>
            <person name="Kumar K."/>
            <person name="McCouch S."/>
            <person name="Juretic N."/>
            <person name="Hoen D."/>
            <person name="Wright S."/>
            <person name="Bruskiewich R."/>
            <person name="Bureau T."/>
            <person name="Miyao A."/>
            <person name="Hirochika H."/>
            <person name="Nishikawa T."/>
            <person name="Kadowaki K."/>
            <person name="Sugiura M."/>
            <person name="Burr B."/>
            <person name="Sasaki T."/>
        </authorList>
    </citation>
    <scope>NUCLEOTIDE SEQUENCE [LARGE SCALE GENOMIC DNA]</scope>
    <source>
        <strain evidence="2">cv. Nipponbare</strain>
    </source>
</reference>
<gene>
    <name evidence="1" type="ordered locus">Os10g0196400</name>
    <name evidence="1" type="ORF">OSNPB_100196400</name>
</gene>
<keyword evidence="2" id="KW-1185">Reference proteome</keyword>
<proteinExistence type="predicted"/>
<evidence type="ECO:0000313" key="2">
    <source>
        <dbReference type="Proteomes" id="UP000059680"/>
    </source>
</evidence>
<feature type="non-terminal residue" evidence="1">
    <location>
        <position position="1"/>
    </location>
</feature>
<reference evidence="1 2" key="3">
    <citation type="journal article" date="2013" name="Rice">
        <title>Improvement of the Oryza sativa Nipponbare reference genome using next generation sequence and optical map data.</title>
        <authorList>
            <person name="Kawahara Y."/>
            <person name="de la Bastide M."/>
            <person name="Hamilton J.P."/>
            <person name="Kanamori H."/>
            <person name="McCombie W.R."/>
            <person name="Ouyang S."/>
            <person name="Schwartz D.C."/>
            <person name="Tanaka T."/>
            <person name="Wu J."/>
            <person name="Zhou S."/>
            <person name="Childs K.L."/>
            <person name="Davidson R.M."/>
            <person name="Lin H."/>
            <person name="Quesada-Ocampo L."/>
            <person name="Vaillancourt B."/>
            <person name="Sakai H."/>
            <person name="Lee S.S."/>
            <person name="Kim J."/>
            <person name="Numa H."/>
            <person name="Itoh T."/>
            <person name="Buell C.R."/>
            <person name="Matsumoto T."/>
        </authorList>
    </citation>
    <scope>NUCLEOTIDE SEQUENCE [LARGE SCALE GENOMIC DNA]</scope>
    <source>
        <strain evidence="2">cv. Nipponbare</strain>
    </source>
</reference>
<reference evidence="1 2" key="2">
    <citation type="journal article" date="2013" name="Plant Cell Physiol.">
        <title>Rice Annotation Project Database (RAP-DB): an integrative and interactive database for rice genomics.</title>
        <authorList>
            <person name="Sakai H."/>
            <person name="Lee S.S."/>
            <person name="Tanaka T."/>
            <person name="Numa H."/>
            <person name="Kim J."/>
            <person name="Kawahara Y."/>
            <person name="Wakimoto H."/>
            <person name="Yang C.C."/>
            <person name="Iwamoto M."/>
            <person name="Abe T."/>
            <person name="Yamada Y."/>
            <person name="Muto A."/>
            <person name="Inokuchi H."/>
            <person name="Ikemura T."/>
            <person name="Matsumoto T."/>
            <person name="Sasaki T."/>
            <person name="Itoh T."/>
        </authorList>
    </citation>
    <scope>NUCLEOTIDE SEQUENCE [LARGE SCALE GENOMIC DNA]</scope>
    <source>
        <strain evidence="2">cv. Nipponbare</strain>
    </source>
</reference>
<dbReference type="Proteomes" id="UP000059680">
    <property type="component" value="Chromosome 10"/>
</dbReference>
<dbReference type="FunCoup" id="A0A0P0XT50">
    <property type="interactions" value="15"/>
</dbReference>
<dbReference type="InParanoid" id="A0A0P0XT50"/>
<dbReference type="AlphaFoldDB" id="A0A0P0XT50"/>
<sequence length="215" mass="24164">HVDWHSLEQLLLVEAWHGNNLQRRGHEGDEPWGLHHVEVLRPCAVLQRPCELVQQVADHGCHEADPELRAGAHPTASAEGEDAVVAALDVNALLEEPLRPLLERVVPDTGVTCYGPHVDDDAGVLWDIVAGDLDAGAGLVREHQRRRWVQPERLLHDGLQVGQVRDVCLQHDATAADDAVQLLLRLHLHPWIPHQLRHRPLHRYHRRVRAGGNHI</sequence>
<organism evidence="1 2">
    <name type="scientific">Oryza sativa subsp. japonica</name>
    <name type="common">Rice</name>
    <dbReference type="NCBI Taxonomy" id="39947"/>
    <lineage>
        <taxon>Eukaryota</taxon>
        <taxon>Viridiplantae</taxon>
        <taxon>Streptophyta</taxon>
        <taxon>Embryophyta</taxon>
        <taxon>Tracheophyta</taxon>
        <taxon>Spermatophyta</taxon>
        <taxon>Magnoliopsida</taxon>
        <taxon>Liliopsida</taxon>
        <taxon>Poales</taxon>
        <taxon>Poaceae</taxon>
        <taxon>BOP clade</taxon>
        <taxon>Oryzoideae</taxon>
        <taxon>Oryzeae</taxon>
        <taxon>Oryzinae</taxon>
        <taxon>Oryza</taxon>
        <taxon>Oryza sativa</taxon>
    </lineage>
</organism>
<dbReference type="PaxDb" id="39947-A0A0P0XT50"/>
<protein>
    <submittedName>
        <fullName evidence="1">Os10g0196400 protein</fullName>
    </submittedName>
</protein>
<dbReference type="eggNOG" id="ENOG502R6TC">
    <property type="taxonomic scope" value="Eukaryota"/>
</dbReference>
<name>A0A0P0XT50_ORYSJ</name>
<dbReference type="Gramene" id="Os10t0196400-00">
    <property type="protein sequence ID" value="Os10t0196400-00"/>
    <property type="gene ID" value="Os10g0196400"/>
</dbReference>
<evidence type="ECO:0000313" key="1">
    <source>
        <dbReference type="EMBL" id="BAT10213.1"/>
    </source>
</evidence>